<dbReference type="Proteomes" id="UP000291343">
    <property type="component" value="Unassembled WGS sequence"/>
</dbReference>
<dbReference type="PROSITE" id="PS50103">
    <property type="entry name" value="ZF_C3H1"/>
    <property type="match status" value="2"/>
</dbReference>
<keyword evidence="1 5" id="KW-0479">Metal-binding</keyword>
<keyword evidence="9" id="KW-1185">Reference proteome</keyword>
<dbReference type="PANTHER" id="PTHR12547">
    <property type="entry name" value="CCCH ZINC FINGER/TIS11-RELATED"/>
    <property type="match status" value="1"/>
</dbReference>
<dbReference type="FunFam" id="4.10.1000.10:FF:000002">
    <property type="entry name" value="Zinc finger protein 36, C3H1 type-like 1"/>
    <property type="match status" value="1"/>
</dbReference>
<feature type="zinc finger region" description="C3H1-type" evidence="5">
    <location>
        <begin position="125"/>
        <end position="153"/>
    </location>
</feature>
<evidence type="ECO:0000313" key="8">
    <source>
        <dbReference type="EMBL" id="RZF47785.1"/>
    </source>
</evidence>
<proteinExistence type="predicted"/>
<dbReference type="FunFam" id="4.10.1000.10:FF:000001">
    <property type="entry name" value="zinc finger CCCH domain-containing protein 15-like"/>
    <property type="match status" value="1"/>
</dbReference>
<organism evidence="8 9">
    <name type="scientific">Laodelphax striatellus</name>
    <name type="common">Small brown planthopper</name>
    <name type="synonym">Delphax striatella</name>
    <dbReference type="NCBI Taxonomy" id="195883"/>
    <lineage>
        <taxon>Eukaryota</taxon>
        <taxon>Metazoa</taxon>
        <taxon>Ecdysozoa</taxon>
        <taxon>Arthropoda</taxon>
        <taxon>Hexapoda</taxon>
        <taxon>Insecta</taxon>
        <taxon>Pterygota</taxon>
        <taxon>Neoptera</taxon>
        <taxon>Paraneoptera</taxon>
        <taxon>Hemiptera</taxon>
        <taxon>Auchenorrhyncha</taxon>
        <taxon>Fulgoroidea</taxon>
        <taxon>Delphacidae</taxon>
        <taxon>Criomorphinae</taxon>
        <taxon>Laodelphax</taxon>
    </lineage>
</organism>
<keyword evidence="2" id="KW-0677">Repeat</keyword>
<dbReference type="SUPFAM" id="SSF90229">
    <property type="entry name" value="CCCH zinc finger"/>
    <property type="match status" value="2"/>
</dbReference>
<evidence type="ECO:0000256" key="3">
    <source>
        <dbReference type="ARBA" id="ARBA00022771"/>
    </source>
</evidence>
<dbReference type="InterPro" id="IPR036855">
    <property type="entry name" value="Znf_CCCH_sf"/>
</dbReference>
<dbReference type="InterPro" id="IPR000571">
    <property type="entry name" value="Znf_CCCH"/>
</dbReference>
<evidence type="ECO:0000256" key="5">
    <source>
        <dbReference type="PROSITE-ProRule" id="PRU00723"/>
    </source>
</evidence>
<accession>A0A482XNP7</accession>
<dbReference type="AlphaFoldDB" id="A0A482XNP7"/>
<dbReference type="Gene3D" id="4.10.1000.10">
    <property type="entry name" value="Zinc finger, CCCH-type"/>
    <property type="match status" value="2"/>
</dbReference>
<dbReference type="GO" id="GO:0008270">
    <property type="term" value="F:zinc ion binding"/>
    <property type="evidence" value="ECO:0007669"/>
    <property type="project" value="UniProtKB-KW"/>
</dbReference>
<dbReference type="SMART" id="SM00356">
    <property type="entry name" value="ZnF_C3H1"/>
    <property type="match status" value="2"/>
</dbReference>
<gene>
    <name evidence="8" type="ORF">LSTR_LSTR006049</name>
</gene>
<evidence type="ECO:0000313" key="9">
    <source>
        <dbReference type="Proteomes" id="UP000291343"/>
    </source>
</evidence>
<evidence type="ECO:0000256" key="6">
    <source>
        <dbReference type="SAM" id="MobiDB-lite"/>
    </source>
</evidence>
<sequence>MSPAHVPASSAFNDFDLLWLQSQSGLTSPLGSSSSSLASGVTSPTVTAAGLQAAVELQLMNKMALLRWNQQQQDPREREALARRVSAQPFNHHQPAANLHRRVERTQSEPNRSSNTEAAVVNTSRYKTELCRPYEENGFCKYGDKCQFAHGEGDMRLLSRHPKYKTELCRTFHTDGICPYGSRCHFIHSEELRQSALRAAAARPSPLDLRASSVCSSPASSLGSGSPPPSAFSANTAFTFNSPVRPLSPLSPCTPIGYPRSSSPFTEARLPVFNEISRNQLECLMMLSELNL</sequence>
<dbReference type="GO" id="GO:0003729">
    <property type="term" value="F:mRNA binding"/>
    <property type="evidence" value="ECO:0007669"/>
    <property type="project" value="InterPro"/>
</dbReference>
<evidence type="ECO:0000259" key="7">
    <source>
        <dbReference type="PROSITE" id="PS50103"/>
    </source>
</evidence>
<comment type="caution">
    <text evidence="8">The sequence shown here is derived from an EMBL/GenBank/DDBJ whole genome shotgun (WGS) entry which is preliminary data.</text>
</comment>
<feature type="domain" description="C3H1-type" evidence="7">
    <location>
        <begin position="163"/>
        <end position="191"/>
    </location>
</feature>
<dbReference type="SMR" id="A0A482XNP7"/>
<keyword evidence="3 5" id="KW-0863">Zinc-finger</keyword>
<dbReference type="STRING" id="195883.A0A482XNP7"/>
<feature type="compositionally biased region" description="Polar residues" evidence="6">
    <location>
        <begin position="108"/>
        <end position="120"/>
    </location>
</feature>
<keyword evidence="4 5" id="KW-0862">Zinc</keyword>
<dbReference type="InParanoid" id="A0A482XNP7"/>
<evidence type="ECO:0000256" key="4">
    <source>
        <dbReference type="ARBA" id="ARBA00022833"/>
    </source>
</evidence>
<evidence type="ECO:0000256" key="1">
    <source>
        <dbReference type="ARBA" id="ARBA00022723"/>
    </source>
</evidence>
<protein>
    <recommendedName>
        <fullName evidence="7">C3H1-type domain-containing protein</fullName>
    </recommendedName>
</protein>
<reference evidence="8 9" key="1">
    <citation type="journal article" date="2017" name="Gigascience">
        <title>Genome sequence of the small brown planthopper, Laodelphax striatellus.</title>
        <authorList>
            <person name="Zhu J."/>
            <person name="Jiang F."/>
            <person name="Wang X."/>
            <person name="Yang P."/>
            <person name="Bao Y."/>
            <person name="Zhao W."/>
            <person name="Wang W."/>
            <person name="Lu H."/>
            <person name="Wang Q."/>
            <person name="Cui N."/>
            <person name="Li J."/>
            <person name="Chen X."/>
            <person name="Luo L."/>
            <person name="Yu J."/>
            <person name="Kang L."/>
            <person name="Cui F."/>
        </authorList>
    </citation>
    <scope>NUCLEOTIDE SEQUENCE [LARGE SCALE GENOMIC DNA]</scope>
    <source>
        <strain evidence="8">Lst14</strain>
    </source>
</reference>
<feature type="zinc finger region" description="C3H1-type" evidence="5">
    <location>
        <begin position="163"/>
        <end position="191"/>
    </location>
</feature>
<feature type="domain" description="C3H1-type" evidence="7">
    <location>
        <begin position="125"/>
        <end position="153"/>
    </location>
</feature>
<dbReference type="PANTHER" id="PTHR12547:SF18">
    <property type="entry name" value="PROTEIN TIS11"/>
    <property type="match status" value="1"/>
</dbReference>
<feature type="region of interest" description="Disordered" evidence="6">
    <location>
        <begin position="94"/>
        <end position="120"/>
    </location>
</feature>
<dbReference type="OrthoDB" id="410307at2759"/>
<evidence type="ECO:0000256" key="2">
    <source>
        <dbReference type="ARBA" id="ARBA00022737"/>
    </source>
</evidence>
<name>A0A482XNP7_LAOST</name>
<dbReference type="Pfam" id="PF00642">
    <property type="entry name" value="zf-CCCH"/>
    <property type="match status" value="2"/>
</dbReference>
<dbReference type="EMBL" id="QKKF02003370">
    <property type="protein sequence ID" value="RZF47785.1"/>
    <property type="molecule type" value="Genomic_DNA"/>
</dbReference>
<dbReference type="InterPro" id="IPR045877">
    <property type="entry name" value="ZFP36-like"/>
</dbReference>